<keyword evidence="3" id="KW-1185">Reference proteome</keyword>
<feature type="domain" description="PhnB-like" evidence="1">
    <location>
        <begin position="5"/>
        <end position="138"/>
    </location>
</feature>
<dbReference type="Proteomes" id="UP001629059">
    <property type="component" value="Unassembled WGS sequence"/>
</dbReference>
<dbReference type="Gene3D" id="3.10.180.10">
    <property type="entry name" value="2,3-Dihydroxybiphenyl 1,2-Dioxygenase, domain 1"/>
    <property type="match status" value="1"/>
</dbReference>
<organism evidence="2 3">
    <name type="scientific">Flavobacterium rhizophilum</name>
    <dbReference type="NCBI Taxonomy" id="3163296"/>
    <lineage>
        <taxon>Bacteria</taxon>
        <taxon>Pseudomonadati</taxon>
        <taxon>Bacteroidota</taxon>
        <taxon>Flavobacteriia</taxon>
        <taxon>Flavobacteriales</taxon>
        <taxon>Flavobacteriaceae</taxon>
        <taxon>Flavobacterium</taxon>
    </lineage>
</organism>
<name>A0ABW8YH12_9FLAO</name>
<evidence type="ECO:0000313" key="3">
    <source>
        <dbReference type="Proteomes" id="UP001629059"/>
    </source>
</evidence>
<accession>A0ABW8YH12</accession>
<dbReference type="EMBL" id="JBELQB010000017">
    <property type="protein sequence ID" value="MFL9839215.1"/>
    <property type="molecule type" value="Genomic_DNA"/>
</dbReference>
<comment type="caution">
    <text evidence="2">The sequence shown here is derived from an EMBL/GenBank/DDBJ whole genome shotgun (WGS) entry which is preliminary data.</text>
</comment>
<dbReference type="CDD" id="cd06588">
    <property type="entry name" value="PhnB_like"/>
    <property type="match status" value="1"/>
</dbReference>
<dbReference type="PANTHER" id="PTHR33990">
    <property type="entry name" value="PROTEIN YJDN-RELATED"/>
    <property type="match status" value="1"/>
</dbReference>
<protein>
    <submittedName>
        <fullName evidence="2">VOC family protein</fullName>
    </submittedName>
</protein>
<evidence type="ECO:0000313" key="2">
    <source>
        <dbReference type="EMBL" id="MFL9839215.1"/>
    </source>
</evidence>
<dbReference type="SUPFAM" id="SSF54593">
    <property type="entry name" value="Glyoxalase/Bleomycin resistance protein/Dihydroxybiphenyl dioxygenase"/>
    <property type="match status" value="1"/>
</dbReference>
<proteinExistence type="predicted"/>
<dbReference type="InterPro" id="IPR028973">
    <property type="entry name" value="PhnB-like"/>
</dbReference>
<evidence type="ECO:0000259" key="1">
    <source>
        <dbReference type="Pfam" id="PF06983"/>
    </source>
</evidence>
<dbReference type="RefSeq" id="WP_408076163.1">
    <property type="nucleotide sequence ID" value="NZ_JBELQB010000017.1"/>
</dbReference>
<sequence length="153" mass="17283">MTTVNIYLTFNGNCKEAFDFYKSVFGGEFPYVGTFGEMPQHDGMPPVTEEMKNRIMHITLPISKETCLMGSDTGGEWATNFKTGNNFSVSVNTGSIEEADRIFNGLSQGGKVTMPMAKTFWESYFGMFTDKFGINWMVNCELASHKKFEEENR</sequence>
<reference evidence="2 3" key="1">
    <citation type="submission" date="2024-06" db="EMBL/GenBank/DDBJ databases">
        <authorList>
            <person name="Kaempfer P."/>
            <person name="Viver T."/>
        </authorList>
    </citation>
    <scope>NUCLEOTIDE SEQUENCE [LARGE SCALE GENOMIC DNA]</scope>
    <source>
        <strain evidence="2 3">ST-75</strain>
    </source>
</reference>
<gene>
    <name evidence="2" type="ORF">ABS768_17040</name>
</gene>
<dbReference type="PANTHER" id="PTHR33990:SF1">
    <property type="entry name" value="PROTEIN YJDN"/>
    <property type="match status" value="1"/>
</dbReference>
<dbReference type="Pfam" id="PF06983">
    <property type="entry name" value="3-dmu-9_3-mt"/>
    <property type="match status" value="1"/>
</dbReference>
<dbReference type="InterPro" id="IPR029068">
    <property type="entry name" value="Glyas_Bleomycin-R_OHBP_Dase"/>
</dbReference>